<dbReference type="SUPFAM" id="SSF46894">
    <property type="entry name" value="C-terminal effector domain of the bipartite response regulators"/>
    <property type="match status" value="1"/>
</dbReference>
<dbReference type="OrthoDB" id="8430416at2"/>
<gene>
    <name evidence="4" type="ORF">DI392_10305</name>
</gene>
<evidence type="ECO:0000313" key="5">
    <source>
        <dbReference type="Proteomes" id="UP000245362"/>
    </source>
</evidence>
<dbReference type="Proteomes" id="UP000245362">
    <property type="component" value="Unassembled WGS sequence"/>
</dbReference>
<organism evidence="4 5">
    <name type="scientific">Vibrio albus</name>
    <dbReference type="NCBI Taxonomy" id="2200953"/>
    <lineage>
        <taxon>Bacteria</taxon>
        <taxon>Pseudomonadati</taxon>
        <taxon>Pseudomonadota</taxon>
        <taxon>Gammaproteobacteria</taxon>
        <taxon>Vibrionales</taxon>
        <taxon>Vibrionaceae</taxon>
        <taxon>Vibrio</taxon>
    </lineage>
</organism>
<keyword evidence="1 2" id="KW-0238">DNA-binding</keyword>
<accession>A0A2U3B9R9</accession>
<dbReference type="Gene3D" id="1.10.10.10">
    <property type="entry name" value="Winged helix-like DNA-binding domain superfamily/Winged helix DNA-binding domain"/>
    <property type="match status" value="1"/>
</dbReference>
<evidence type="ECO:0000259" key="3">
    <source>
        <dbReference type="PROSITE" id="PS51755"/>
    </source>
</evidence>
<dbReference type="Pfam" id="PF00486">
    <property type="entry name" value="Trans_reg_C"/>
    <property type="match status" value="1"/>
</dbReference>
<dbReference type="InterPro" id="IPR036388">
    <property type="entry name" value="WH-like_DNA-bd_sf"/>
</dbReference>
<protein>
    <recommendedName>
        <fullName evidence="3">OmpR/PhoB-type domain-containing protein</fullName>
    </recommendedName>
</protein>
<dbReference type="InterPro" id="IPR001867">
    <property type="entry name" value="OmpR/PhoB-type_DNA-bd"/>
</dbReference>
<evidence type="ECO:0000256" key="2">
    <source>
        <dbReference type="PROSITE-ProRule" id="PRU01091"/>
    </source>
</evidence>
<feature type="domain" description="OmpR/PhoB-type" evidence="3">
    <location>
        <begin position="541"/>
        <end position="638"/>
    </location>
</feature>
<comment type="caution">
    <text evidence="4">The sequence shown here is derived from an EMBL/GenBank/DDBJ whole genome shotgun (WGS) entry which is preliminary data.</text>
</comment>
<dbReference type="GO" id="GO:0006355">
    <property type="term" value="P:regulation of DNA-templated transcription"/>
    <property type="evidence" value="ECO:0007669"/>
    <property type="project" value="InterPro"/>
</dbReference>
<reference evidence="4 5" key="1">
    <citation type="submission" date="2018-05" db="EMBL/GenBank/DDBJ databases">
        <title>Vibrio limimaris sp. nov., isolated from marine sediment.</title>
        <authorList>
            <person name="Li C.-M."/>
        </authorList>
    </citation>
    <scope>NUCLEOTIDE SEQUENCE [LARGE SCALE GENOMIC DNA]</scope>
    <source>
        <strain evidence="4 5">E4404</strain>
    </source>
</reference>
<dbReference type="PROSITE" id="PS51755">
    <property type="entry name" value="OMPR_PHOB"/>
    <property type="match status" value="1"/>
</dbReference>
<dbReference type="CDD" id="cd00383">
    <property type="entry name" value="trans_reg_C"/>
    <property type="match status" value="1"/>
</dbReference>
<dbReference type="SUPFAM" id="SSF52540">
    <property type="entry name" value="P-loop containing nucleoside triphosphate hydrolases"/>
    <property type="match status" value="1"/>
</dbReference>
<dbReference type="InterPro" id="IPR016032">
    <property type="entry name" value="Sig_transdc_resp-reg_C-effctor"/>
</dbReference>
<dbReference type="PRINTS" id="PR00364">
    <property type="entry name" value="DISEASERSIST"/>
</dbReference>
<dbReference type="GO" id="GO:0000160">
    <property type="term" value="P:phosphorelay signal transduction system"/>
    <property type="evidence" value="ECO:0007669"/>
    <property type="project" value="InterPro"/>
</dbReference>
<dbReference type="EMBL" id="QFWT01000005">
    <property type="protein sequence ID" value="PWI33464.1"/>
    <property type="molecule type" value="Genomic_DNA"/>
</dbReference>
<sequence length="640" mass="72850">MVDSVIEITRAAELKLLEQILDTKGPDIIGLYGIAGIGKSMLVNSLVKRHPDCCIKINCQLIEPTPHAFIKQLQTLVNSQADLSLLRDDISPGTILVLDQFESFTLMESWLRRDFIPAMNGQLKLVFSGRLHPDMQWVINPPDNTEFRALKLSSLSFNSALHYLEHQGHSHSKAVSINHFANGHPLAMQLASSAVRAQPERCLSDAPPNEVIQILVHYFAEDIKEPVLRQALEATSVVRRINESILSEMLKLDSCTSEELFERLRKIDFIEHREDGLSLHEVLKNVLSANLKARYPDGYGIYRDRACRILLREMQTAPASQLWRYTADILYLVENPVIRSAFFPPDDVREYSVEPAREADKASVMGIVALHEPVNSLDIYECWWQQQINVFHCVKNSENRVVGFYCLIKPDEVPPTLLRSDPVTDAWCKHVKVNNNDKPGQNLFIRRWLSHEEGESAGGVQAACWLDIKRTYLEMRPKLRNVYLTLCDLKPYAPVAVELGFQVLGTEIDINGQRYYTAMLDMGAGSVDGWISKRLLNEIRQDAETMDYPSWFDLKARQVNLHGNRVDLTPLEFGTLELLMNNQGIAVSRKELLRKVWDIDYEGSSNVVDTIVRSLRKKLYEQSSAIQSVRGVGYRYMKSS</sequence>
<evidence type="ECO:0000256" key="1">
    <source>
        <dbReference type="ARBA" id="ARBA00023125"/>
    </source>
</evidence>
<keyword evidence="5" id="KW-1185">Reference proteome</keyword>
<dbReference type="InterPro" id="IPR027417">
    <property type="entry name" value="P-loop_NTPase"/>
</dbReference>
<proteinExistence type="predicted"/>
<evidence type="ECO:0000313" key="4">
    <source>
        <dbReference type="EMBL" id="PWI33464.1"/>
    </source>
</evidence>
<name>A0A2U3B9R9_9VIBR</name>
<dbReference type="SMART" id="SM00862">
    <property type="entry name" value="Trans_reg_C"/>
    <property type="match status" value="1"/>
</dbReference>
<feature type="DNA-binding region" description="OmpR/PhoB-type" evidence="2">
    <location>
        <begin position="541"/>
        <end position="638"/>
    </location>
</feature>
<dbReference type="Gene3D" id="3.40.50.300">
    <property type="entry name" value="P-loop containing nucleotide triphosphate hydrolases"/>
    <property type="match status" value="1"/>
</dbReference>
<dbReference type="GO" id="GO:0003677">
    <property type="term" value="F:DNA binding"/>
    <property type="evidence" value="ECO:0007669"/>
    <property type="project" value="UniProtKB-UniRule"/>
</dbReference>
<dbReference type="AlphaFoldDB" id="A0A2U3B9R9"/>